<dbReference type="EMBL" id="CP097095">
    <property type="protein sequence ID" value="UQF79884.1"/>
    <property type="molecule type" value="Genomic_DNA"/>
</dbReference>
<dbReference type="PANTHER" id="PTHR30231">
    <property type="entry name" value="DNA POLYMERASE III SUBUNIT EPSILON"/>
    <property type="match status" value="1"/>
</dbReference>
<dbReference type="SUPFAM" id="SSF53098">
    <property type="entry name" value="Ribonuclease H-like"/>
    <property type="match status" value="1"/>
</dbReference>
<organism evidence="5 6">
    <name type="scientific">Actinomyces graevenitzii</name>
    <dbReference type="NCBI Taxonomy" id="55565"/>
    <lineage>
        <taxon>Bacteria</taxon>
        <taxon>Bacillati</taxon>
        <taxon>Actinomycetota</taxon>
        <taxon>Actinomycetes</taxon>
        <taxon>Actinomycetales</taxon>
        <taxon>Actinomycetaceae</taxon>
        <taxon>Actinomyces</taxon>
    </lineage>
</organism>
<keyword evidence="3 5" id="KW-0269">Exonuclease</keyword>
<dbReference type="InterPro" id="IPR013520">
    <property type="entry name" value="Ribonucl_H"/>
</dbReference>
<evidence type="ECO:0000256" key="3">
    <source>
        <dbReference type="ARBA" id="ARBA00022839"/>
    </source>
</evidence>
<sequence>MSRAQEGLELYQRIRAYQRQADTCGLGHQADPRGLGYAVVDLETTGLEPQDEAIIEVGVVLLDPRGREQLRWDSLVNPHRHPGPTRIHGITPDDLTDAPELGTLAPALVELLRGRVLVAHNIRFDASFLLPALRLELGAAALPRKIPQVCTMNWARSFIDTPSRSLVRCCQVCGIELASHHRAIDDAAACAQLLSHYLGVIASEYELFPHGIPWGEQLAKAVQLWQQVPRCESNQVVRALQARVGR</sequence>
<dbReference type="InterPro" id="IPR012337">
    <property type="entry name" value="RNaseH-like_sf"/>
</dbReference>
<dbReference type="CDD" id="cd06127">
    <property type="entry name" value="DEDDh"/>
    <property type="match status" value="1"/>
</dbReference>
<dbReference type="Gene3D" id="3.30.420.10">
    <property type="entry name" value="Ribonuclease H-like superfamily/Ribonuclease H"/>
    <property type="match status" value="1"/>
</dbReference>
<dbReference type="Proteomes" id="UP000830236">
    <property type="component" value="Chromosome"/>
</dbReference>
<dbReference type="GO" id="GO:0008408">
    <property type="term" value="F:3'-5' exonuclease activity"/>
    <property type="evidence" value="ECO:0007669"/>
    <property type="project" value="TreeGrafter"/>
</dbReference>
<name>A0A9E7AJN4_9ACTO</name>
<dbReference type="GO" id="GO:0003887">
    <property type="term" value="F:DNA-directed DNA polymerase activity"/>
    <property type="evidence" value="ECO:0007669"/>
    <property type="project" value="InterPro"/>
</dbReference>
<dbReference type="AlphaFoldDB" id="A0A9E7AJN4"/>
<evidence type="ECO:0000256" key="1">
    <source>
        <dbReference type="ARBA" id="ARBA00022722"/>
    </source>
</evidence>
<dbReference type="GO" id="GO:0006260">
    <property type="term" value="P:DNA replication"/>
    <property type="evidence" value="ECO:0007669"/>
    <property type="project" value="InterPro"/>
</dbReference>
<gene>
    <name evidence="5" type="ORF">M3I41_00970</name>
</gene>
<evidence type="ECO:0000313" key="6">
    <source>
        <dbReference type="Proteomes" id="UP000830236"/>
    </source>
</evidence>
<dbReference type="SMART" id="SM00479">
    <property type="entry name" value="EXOIII"/>
    <property type="match status" value="1"/>
</dbReference>
<evidence type="ECO:0000259" key="4">
    <source>
        <dbReference type="SMART" id="SM00479"/>
    </source>
</evidence>
<dbReference type="FunFam" id="3.30.420.10:FF:000045">
    <property type="entry name" value="3'-5' exonuclease DinG"/>
    <property type="match status" value="1"/>
</dbReference>
<dbReference type="InterPro" id="IPR036397">
    <property type="entry name" value="RNaseH_sf"/>
</dbReference>
<keyword evidence="2" id="KW-0378">Hydrolase</keyword>
<dbReference type="NCBIfam" id="TIGR00573">
    <property type="entry name" value="dnaq"/>
    <property type="match status" value="1"/>
</dbReference>
<evidence type="ECO:0000256" key="2">
    <source>
        <dbReference type="ARBA" id="ARBA00022801"/>
    </source>
</evidence>
<dbReference type="InterPro" id="IPR006054">
    <property type="entry name" value="DnaQ"/>
</dbReference>
<protein>
    <submittedName>
        <fullName evidence="5">3'-5' exonuclease</fullName>
    </submittedName>
</protein>
<dbReference type="PANTHER" id="PTHR30231:SF4">
    <property type="entry name" value="PROTEIN NEN2"/>
    <property type="match status" value="1"/>
</dbReference>
<evidence type="ECO:0000313" key="5">
    <source>
        <dbReference type="EMBL" id="UQF79884.1"/>
    </source>
</evidence>
<dbReference type="Pfam" id="PF00929">
    <property type="entry name" value="RNase_T"/>
    <property type="match status" value="1"/>
</dbReference>
<dbReference type="KEGG" id="agh:M3I41_00970"/>
<feature type="domain" description="Exonuclease" evidence="4">
    <location>
        <begin position="36"/>
        <end position="203"/>
    </location>
</feature>
<keyword evidence="1" id="KW-0540">Nuclease</keyword>
<accession>A0A9E7AJN4</accession>
<dbReference type="GO" id="GO:0003677">
    <property type="term" value="F:DNA binding"/>
    <property type="evidence" value="ECO:0007669"/>
    <property type="project" value="InterPro"/>
</dbReference>
<reference evidence="5" key="1">
    <citation type="submission" date="2022-05" db="EMBL/GenBank/DDBJ databases">
        <title>Using nanopore sequencing to obtain complete genomes from saliva samples.</title>
        <authorList>
            <person name="Baker J.L."/>
        </authorList>
    </citation>
    <scope>NUCLEOTIDE SEQUENCE</scope>
    <source>
        <strain evidence="5">JCVI-JB-Ag32</strain>
    </source>
</reference>
<proteinExistence type="predicted"/>